<protein>
    <submittedName>
        <fullName evidence="1">Uncharacterized protein</fullName>
    </submittedName>
</protein>
<dbReference type="Proteomes" id="UP000198670">
    <property type="component" value="Unassembled WGS sequence"/>
</dbReference>
<organism evidence="1 2">
    <name type="scientific">Parapedobacter indicus</name>
    <dbReference type="NCBI Taxonomy" id="1477437"/>
    <lineage>
        <taxon>Bacteria</taxon>
        <taxon>Pseudomonadati</taxon>
        <taxon>Bacteroidota</taxon>
        <taxon>Sphingobacteriia</taxon>
        <taxon>Sphingobacteriales</taxon>
        <taxon>Sphingobacteriaceae</taxon>
        <taxon>Parapedobacter</taxon>
    </lineage>
</organism>
<name>A0A1I3UHE8_9SPHI</name>
<evidence type="ECO:0000313" key="2">
    <source>
        <dbReference type="Proteomes" id="UP000198670"/>
    </source>
</evidence>
<dbReference type="AlphaFoldDB" id="A0A1I3UHE8"/>
<evidence type="ECO:0000313" key="1">
    <source>
        <dbReference type="EMBL" id="SFJ82123.1"/>
    </source>
</evidence>
<reference evidence="1 2" key="1">
    <citation type="submission" date="2016-10" db="EMBL/GenBank/DDBJ databases">
        <authorList>
            <person name="de Groot N.N."/>
        </authorList>
    </citation>
    <scope>NUCLEOTIDE SEQUENCE [LARGE SCALE GENOMIC DNA]</scope>
    <source>
        <strain evidence="1 2">RK1</strain>
    </source>
</reference>
<dbReference type="STRING" id="1477437.SAMN05444682_114149"/>
<keyword evidence="2" id="KW-1185">Reference proteome</keyword>
<gene>
    <name evidence="1" type="ORF">SAMN05444682_114149</name>
</gene>
<dbReference type="EMBL" id="FOQO01000014">
    <property type="protein sequence ID" value="SFJ82123.1"/>
    <property type="molecule type" value="Genomic_DNA"/>
</dbReference>
<proteinExistence type="predicted"/>
<sequence>MIMEANVIHQTPKNQRVGTVDGVLTGFYREIDGKVKGCDGTARKLRGCDFRKSDQLPVNVALPPAGMRELSVVYPCAIRANPA</sequence>
<accession>A0A1I3UHE8</accession>